<comment type="caution">
    <text evidence="3">The sequence shown here is derived from an EMBL/GenBank/DDBJ whole genome shotgun (WGS) entry which is preliminary data.</text>
</comment>
<proteinExistence type="predicted"/>
<dbReference type="Proteomes" id="UP001202831">
    <property type="component" value="Unassembled WGS sequence"/>
</dbReference>
<name>A0ABT0N3P2_9GAMM</name>
<dbReference type="InterPro" id="IPR045851">
    <property type="entry name" value="AMP-bd_C_sf"/>
</dbReference>
<dbReference type="RefSeq" id="WP_249247841.1">
    <property type="nucleotide sequence ID" value="NZ_JAKIKT010000001.1"/>
</dbReference>
<dbReference type="EMBL" id="JAKIKT010000001">
    <property type="protein sequence ID" value="MCL2913054.1"/>
    <property type="molecule type" value="Genomic_DNA"/>
</dbReference>
<dbReference type="PANTHER" id="PTHR43767:SF1">
    <property type="entry name" value="NONRIBOSOMAL PEPTIDE SYNTHASE PES1 (EUROFUNG)-RELATED"/>
    <property type="match status" value="1"/>
</dbReference>
<keyword evidence="4" id="KW-1185">Reference proteome</keyword>
<evidence type="ECO:0000259" key="1">
    <source>
        <dbReference type="Pfam" id="PF00501"/>
    </source>
</evidence>
<accession>A0ABT0N3P2</accession>
<dbReference type="InterPro" id="IPR050237">
    <property type="entry name" value="ATP-dep_AMP-bd_enzyme"/>
</dbReference>
<dbReference type="InterPro" id="IPR000873">
    <property type="entry name" value="AMP-dep_synth/lig_dom"/>
</dbReference>
<dbReference type="Pfam" id="PF00501">
    <property type="entry name" value="AMP-binding"/>
    <property type="match status" value="1"/>
</dbReference>
<evidence type="ECO:0000259" key="2">
    <source>
        <dbReference type="Pfam" id="PF13193"/>
    </source>
</evidence>
<dbReference type="InterPro" id="IPR042099">
    <property type="entry name" value="ANL_N_sf"/>
</dbReference>
<protein>
    <submittedName>
        <fullName evidence="3">AMP-binding protein</fullName>
    </submittedName>
</protein>
<evidence type="ECO:0000313" key="4">
    <source>
        <dbReference type="Proteomes" id="UP001202831"/>
    </source>
</evidence>
<dbReference type="SUPFAM" id="SSF56801">
    <property type="entry name" value="Acetyl-CoA synthetase-like"/>
    <property type="match status" value="1"/>
</dbReference>
<evidence type="ECO:0000313" key="3">
    <source>
        <dbReference type="EMBL" id="MCL2913054.1"/>
    </source>
</evidence>
<feature type="domain" description="AMP-dependent synthetase/ligase" evidence="1">
    <location>
        <begin position="64"/>
        <end position="268"/>
    </location>
</feature>
<reference evidence="3 4" key="1">
    <citation type="submission" date="2022-01" db="EMBL/GenBank/DDBJ databases">
        <title>Whole genome-based taxonomy of the Shewanellaceae.</title>
        <authorList>
            <person name="Martin-Rodriguez A.J."/>
        </authorList>
    </citation>
    <scope>NUCLEOTIDE SEQUENCE [LARGE SCALE GENOMIC DNA]</scope>
    <source>
        <strain evidence="3 4">DSM 21332</strain>
    </source>
</reference>
<gene>
    <name evidence="3" type="ORF">L2725_04540</name>
</gene>
<organism evidence="3 4">
    <name type="scientific">Shewanella corallii</name>
    <dbReference type="NCBI Taxonomy" id="560080"/>
    <lineage>
        <taxon>Bacteria</taxon>
        <taxon>Pseudomonadati</taxon>
        <taxon>Pseudomonadota</taxon>
        <taxon>Gammaproteobacteria</taxon>
        <taxon>Alteromonadales</taxon>
        <taxon>Shewanellaceae</taxon>
        <taxon>Shewanella</taxon>
    </lineage>
</organism>
<sequence length="384" mass="42007">MTSWIPAGFRCIEQQQCWSSAALTSELPGDTSAAASRQAIILSYDESAPLLVKAMVNAIHLGHQLDKPVIFLRDNRTPIPDVLPDKFCVGLQTSGTTGVPKLVFHQWDKLLPAKTLSPDSRWLLCYHPMSFAGLQVILQAVCSGATLIADTSASLEQKSRLALTHKVNAISLSPSQFRVMSLCWQDDKPQLTRLTFGGEICDQHTLELARDLFPDTSIRHIYAATEAGVVFTVADGKAGFPADWLGKPGLPWLLEVKDEELMLVRDGQTLATGDRVSLSSERCLFKGRLDSIANVAGAKVDLEALEHEFMALPGVVDCRVYTRANPITGALVCLEVVAGTDESDTRSEIDRLCTQLPPTHRPRIIQFTPHLTLSQAGKKIRSTP</sequence>
<dbReference type="InterPro" id="IPR025110">
    <property type="entry name" value="AMP-bd_C"/>
</dbReference>
<feature type="domain" description="AMP-binding enzyme C-terminal" evidence="2">
    <location>
        <begin position="305"/>
        <end position="378"/>
    </location>
</feature>
<dbReference type="Gene3D" id="3.30.300.30">
    <property type="match status" value="1"/>
</dbReference>
<dbReference type="Pfam" id="PF13193">
    <property type="entry name" value="AMP-binding_C"/>
    <property type="match status" value="1"/>
</dbReference>
<dbReference type="PANTHER" id="PTHR43767">
    <property type="entry name" value="LONG-CHAIN-FATTY-ACID--COA LIGASE"/>
    <property type="match status" value="1"/>
</dbReference>
<dbReference type="Gene3D" id="3.40.50.12780">
    <property type="entry name" value="N-terminal domain of ligase-like"/>
    <property type="match status" value="1"/>
</dbReference>